<dbReference type="EMBL" id="VSRR010007966">
    <property type="protein sequence ID" value="MPC47862.1"/>
    <property type="molecule type" value="Genomic_DNA"/>
</dbReference>
<comment type="caution">
    <text evidence="1">The sequence shown here is derived from an EMBL/GenBank/DDBJ whole genome shotgun (WGS) entry which is preliminary data.</text>
</comment>
<proteinExistence type="predicted"/>
<dbReference type="Proteomes" id="UP000324222">
    <property type="component" value="Unassembled WGS sequence"/>
</dbReference>
<dbReference type="AlphaFoldDB" id="A0A5B7FN23"/>
<protein>
    <submittedName>
        <fullName evidence="1">Uncharacterized protein</fullName>
    </submittedName>
</protein>
<evidence type="ECO:0000313" key="2">
    <source>
        <dbReference type="Proteomes" id="UP000324222"/>
    </source>
</evidence>
<organism evidence="1 2">
    <name type="scientific">Portunus trituberculatus</name>
    <name type="common">Swimming crab</name>
    <name type="synonym">Neptunus trituberculatus</name>
    <dbReference type="NCBI Taxonomy" id="210409"/>
    <lineage>
        <taxon>Eukaryota</taxon>
        <taxon>Metazoa</taxon>
        <taxon>Ecdysozoa</taxon>
        <taxon>Arthropoda</taxon>
        <taxon>Crustacea</taxon>
        <taxon>Multicrustacea</taxon>
        <taxon>Malacostraca</taxon>
        <taxon>Eumalacostraca</taxon>
        <taxon>Eucarida</taxon>
        <taxon>Decapoda</taxon>
        <taxon>Pleocyemata</taxon>
        <taxon>Brachyura</taxon>
        <taxon>Eubrachyura</taxon>
        <taxon>Portunoidea</taxon>
        <taxon>Portunidae</taxon>
        <taxon>Portuninae</taxon>
        <taxon>Portunus</taxon>
    </lineage>
</organism>
<name>A0A5B7FN23_PORTR</name>
<sequence length="66" mass="7697">MTSTQAKMGGLRIRDMKFKYGLSTDCNRLMQDVLTWMSDGEIENYSSIIFTSNGTLQYPFADQYYY</sequence>
<reference evidence="1 2" key="1">
    <citation type="submission" date="2019-05" db="EMBL/GenBank/DDBJ databases">
        <title>Another draft genome of Portunus trituberculatus and its Hox gene families provides insights of decapod evolution.</title>
        <authorList>
            <person name="Jeong J.-H."/>
            <person name="Song I."/>
            <person name="Kim S."/>
            <person name="Choi T."/>
            <person name="Kim D."/>
            <person name="Ryu S."/>
            <person name="Kim W."/>
        </authorList>
    </citation>
    <scope>NUCLEOTIDE SEQUENCE [LARGE SCALE GENOMIC DNA]</scope>
    <source>
        <tissue evidence="1">Muscle</tissue>
    </source>
</reference>
<accession>A0A5B7FN23</accession>
<gene>
    <name evidence="1" type="ORF">E2C01_041621</name>
</gene>
<keyword evidence="2" id="KW-1185">Reference proteome</keyword>
<evidence type="ECO:0000313" key="1">
    <source>
        <dbReference type="EMBL" id="MPC47862.1"/>
    </source>
</evidence>